<evidence type="ECO:0000313" key="2">
    <source>
        <dbReference type="Proteomes" id="UP000186922"/>
    </source>
</evidence>
<organism evidence="1 2">
    <name type="scientific">Ramazzottius varieornatus</name>
    <name type="common">Water bear</name>
    <name type="synonym">Tardigrade</name>
    <dbReference type="NCBI Taxonomy" id="947166"/>
    <lineage>
        <taxon>Eukaryota</taxon>
        <taxon>Metazoa</taxon>
        <taxon>Ecdysozoa</taxon>
        <taxon>Tardigrada</taxon>
        <taxon>Eutardigrada</taxon>
        <taxon>Parachela</taxon>
        <taxon>Hypsibioidea</taxon>
        <taxon>Ramazzottiidae</taxon>
        <taxon>Ramazzottius</taxon>
    </lineage>
</organism>
<protein>
    <submittedName>
        <fullName evidence="1">Uncharacterized protein</fullName>
    </submittedName>
</protein>
<evidence type="ECO:0000313" key="1">
    <source>
        <dbReference type="EMBL" id="GAV01687.1"/>
    </source>
</evidence>
<reference evidence="1 2" key="1">
    <citation type="journal article" date="2016" name="Nat. Commun.">
        <title>Extremotolerant tardigrade genome and improved radiotolerance of human cultured cells by tardigrade-unique protein.</title>
        <authorList>
            <person name="Hashimoto T."/>
            <person name="Horikawa D.D."/>
            <person name="Saito Y."/>
            <person name="Kuwahara H."/>
            <person name="Kozuka-Hata H."/>
            <person name="Shin-I T."/>
            <person name="Minakuchi Y."/>
            <person name="Ohishi K."/>
            <person name="Motoyama A."/>
            <person name="Aizu T."/>
            <person name="Enomoto A."/>
            <person name="Kondo K."/>
            <person name="Tanaka S."/>
            <person name="Hara Y."/>
            <person name="Koshikawa S."/>
            <person name="Sagara H."/>
            <person name="Miura T."/>
            <person name="Yokobori S."/>
            <person name="Miyagawa K."/>
            <person name="Suzuki Y."/>
            <person name="Kubo T."/>
            <person name="Oyama M."/>
            <person name="Kohara Y."/>
            <person name="Fujiyama A."/>
            <person name="Arakawa K."/>
            <person name="Katayama T."/>
            <person name="Toyoda A."/>
            <person name="Kunieda T."/>
        </authorList>
    </citation>
    <scope>NUCLEOTIDE SEQUENCE [LARGE SCALE GENOMIC DNA]</scope>
    <source>
        <strain evidence="1 2">YOKOZUNA-1</strain>
    </source>
</reference>
<keyword evidence="2" id="KW-1185">Reference proteome</keyword>
<gene>
    <name evidence="1" type="primary">RvY_12360-1</name>
    <name evidence="1" type="synonym">RvY_12360.1</name>
    <name evidence="1" type="ORF">RvY_12360</name>
</gene>
<name>A0A1D1VJ86_RAMVA</name>
<dbReference type="AlphaFoldDB" id="A0A1D1VJ86"/>
<sequence length="139" mass="15900">MDGWPYIMRGCTYNPDDRKKGNDTREIKYSYVNNTLQGSETVLCDTTKCNNFSFPRESAMSLHNSFEPCLVDSITKQIIFDGSHSILIITSALWHNTLRGSKKTAATARLWCHRLKVKFDVNTWSSHEPVERSSLHDGK</sequence>
<dbReference type="EMBL" id="BDGG01000007">
    <property type="protein sequence ID" value="GAV01687.1"/>
    <property type="molecule type" value="Genomic_DNA"/>
</dbReference>
<accession>A0A1D1VJ86</accession>
<comment type="caution">
    <text evidence="1">The sequence shown here is derived from an EMBL/GenBank/DDBJ whole genome shotgun (WGS) entry which is preliminary data.</text>
</comment>
<proteinExistence type="predicted"/>
<dbReference type="Proteomes" id="UP000186922">
    <property type="component" value="Unassembled WGS sequence"/>
</dbReference>